<reference evidence="12" key="3">
    <citation type="submission" date="2025-09" db="UniProtKB">
        <authorList>
            <consortium name="Ensembl"/>
        </authorList>
    </citation>
    <scope>IDENTIFICATION</scope>
</reference>
<comment type="similarity">
    <text evidence="10">Belongs to the glycosyltransferase 14 family.</text>
</comment>
<dbReference type="Proteomes" id="UP000694402">
    <property type="component" value="Unassembled WGS sequence"/>
</dbReference>
<evidence type="ECO:0000256" key="7">
    <source>
        <dbReference type="ARBA" id="ARBA00022989"/>
    </source>
</evidence>
<protein>
    <recommendedName>
        <fullName evidence="14">Beta-1,3-galactosyl-O-glycosyl-glycoprotein beta-1,6-N-acetylglucosaminyltransferase</fullName>
    </recommendedName>
</protein>
<evidence type="ECO:0000256" key="1">
    <source>
        <dbReference type="ARBA" id="ARBA00004323"/>
    </source>
</evidence>
<gene>
    <name evidence="12" type="primary">LOC112249449</name>
</gene>
<evidence type="ECO:0000256" key="3">
    <source>
        <dbReference type="ARBA" id="ARBA00022676"/>
    </source>
</evidence>
<keyword evidence="11" id="KW-0732">Signal</keyword>
<comment type="subcellular location">
    <subcellularLocation>
        <location evidence="1">Golgi apparatus membrane</location>
        <topology evidence="1">Single-pass type II membrane protein</topology>
    </subcellularLocation>
</comment>
<dbReference type="GO" id="GO:0003829">
    <property type="term" value="F:beta-1,3-galactosyl-O-glycosyl-glycoprotein beta-1,6-N-acetylglucosaminyltransferase activity"/>
    <property type="evidence" value="ECO:0007669"/>
    <property type="project" value="TreeGrafter"/>
</dbReference>
<keyword evidence="9" id="KW-0325">Glycoprotein</keyword>
<evidence type="ECO:0000256" key="6">
    <source>
        <dbReference type="ARBA" id="ARBA00022968"/>
    </source>
</evidence>
<reference evidence="12" key="2">
    <citation type="submission" date="2025-08" db="UniProtKB">
        <authorList>
            <consortium name="Ensembl"/>
        </authorList>
    </citation>
    <scope>IDENTIFICATION</scope>
</reference>
<evidence type="ECO:0000313" key="12">
    <source>
        <dbReference type="Ensembl" id="ENSOTSP00005148898.1"/>
    </source>
</evidence>
<accession>A0AAZ3S723</accession>
<keyword evidence="7" id="KW-1133">Transmembrane helix</keyword>
<feature type="signal peptide" evidence="11">
    <location>
        <begin position="1"/>
        <end position="31"/>
    </location>
</feature>
<keyword evidence="3" id="KW-0328">Glycosyltransferase</keyword>
<dbReference type="AlphaFoldDB" id="A0AAZ3S723"/>
<dbReference type="Pfam" id="PF02485">
    <property type="entry name" value="Branch"/>
    <property type="match status" value="1"/>
</dbReference>
<reference evidence="13" key="1">
    <citation type="journal article" date="2018" name="PLoS ONE">
        <title>Chinook salmon (Oncorhynchus tshawytscha) genome and transcriptome.</title>
        <authorList>
            <person name="Christensen K.A."/>
            <person name="Leong J.S."/>
            <person name="Sakhrani D."/>
            <person name="Biagi C.A."/>
            <person name="Minkley D.R."/>
            <person name="Withler R.E."/>
            <person name="Rondeau E.B."/>
            <person name="Koop B.F."/>
            <person name="Devlin R.H."/>
        </authorList>
    </citation>
    <scope>NUCLEOTIDE SEQUENCE [LARGE SCALE GENOMIC DNA]</scope>
</reference>
<evidence type="ECO:0000256" key="2">
    <source>
        <dbReference type="ARBA" id="ARBA00004922"/>
    </source>
</evidence>
<keyword evidence="13" id="KW-1185">Reference proteome</keyword>
<comment type="pathway">
    <text evidence="2">Protein modification; protein glycosylation.</text>
</comment>
<evidence type="ECO:0000313" key="13">
    <source>
        <dbReference type="Proteomes" id="UP000694402"/>
    </source>
</evidence>
<keyword evidence="8" id="KW-0472">Membrane</keyword>
<dbReference type="InterPro" id="IPR003406">
    <property type="entry name" value="Glyco_trans_14"/>
</dbReference>
<evidence type="ECO:0000256" key="9">
    <source>
        <dbReference type="ARBA" id="ARBA00023180"/>
    </source>
</evidence>
<evidence type="ECO:0000256" key="10">
    <source>
        <dbReference type="ARBA" id="ARBA00038150"/>
    </source>
</evidence>
<organism evidence="12 13">
    <name type="scientific">Oncorhynchus tshawytscha</name>
    <name type="common">Chinook salmon</name>
    <name type="synonym">Salmo tshawytscha</name>
    <dbReference type="NCBI Taxonomy" id="74940"/>
    <lineage>
        <taxon>Eukaryota</taxon>
        <taxon>Metazoa</taxon>
        <taxon>Chordata</taxon>
        <taxon>Craniata</taxon>
        <taxon>Vertebrata</taxon>
        <taxon>Euteleostomi</taxon>
        <taxon>Actinopterygii</taxon>
        <taxon>Neopterygii</taxon>
        <taxon>Teleostei</taxon>
        <taxon>Protacanthopterygii</taxon>
        <taxon>Salmoniformes</taxon>
        <taxon>Salmonidae</taxon>
        <taxon>Salmoninae</taxon>
        <taxon>Oncorhynchus</taxon>
    </lineage>
</organism>
<feature type="chain" id="PRO_5044250528" description="Beta-1,3-galactosyl-O-glycosyl-glycoprotein beta-1,6-N-acetylglucosaminyltransferase" evidence="11">
    <location>
        <begin position="32"/>
        <end position="346"/>
    </location>
</feature>
<name>A0AAZ3S723_ONCTS</name>
<evidence type="ECO:0008006" key="14">
    <source>
        <dbReference type="Google" id="ProtNLM"/>
    </source>
</evidence>
<dbReference type="GO" id="GO:0000139">
    <property type="term" value="C:Golgi membrane"/>
    <property type="evidence" value="ECO:0007669"/>
    <property type="project" value="UniProtKB-SubCell"/>
</dbReference>
<evidence type="ECO:0000256" key="11">
    <source>
        <dbReference type="SAM" id="SignalP"/>
    </source>
</evidence>
<dbReference type="Ensembl" id="ENSOTST00005128992.1">
    <property type="protein sequence ID" value="ENSOTSP00005148898.1"/>
    <property type="gene ID" value="ENSOTSG00005051118.1"/>
</dbReference>
<sequence>MSIACVSWPKHCLFFLLVSLVMCLLLELCEAVIWDADHIPQDDSVCSDYQRFSSTRKLLEYPLSCEEEYFPLAFSLVVHHKVENFERLLRGIYAPQNFYCVHVDIKAKASFLASIIAITSCFENVFLASHPVSVVYASWSHVQADINCISDLYRASSHWKYFINLCGQDFPIKTNLEMVRSLWALAGDNSMESEARPRGKKSRWKKVHQVVDGKLQRTEQNKAPPPFGIPILSVGAYIVVNRGFVRAALEDSKVLALIRWDNETWSPDEFLWATIQRLPGVPGSMRPKLDMTDMGIYVKVMCVYGAGDLQWMLQQHHLFANKFDTDPIAIRRLEEHLKHKALAEIY</sequence>
<keyword evidence="5" id="KW-0812">Transmembrane</keyword>
<keyword evidence="6" id="KW-0735">Signal-anchor</keyword>
<evidence type="ECO:0000256" key="4">
    <source>
        <dbReference type="ARBA" id="ARBA00022679"/>
    </source>
</evidence>
<evidence type="ECO:0000256" key="5">
    <source>
        <dbReference type="ARBA" id="ARBA00022692"/>
    </source>
</evidence>
<evidence type="ECO:0000256" key="8">
    <source>
        <dbReference type="ARBA" id="ARBA00023136"/>
    </source>
</evidence>
<keyword evidence="4" id="KW-0808">Transferase</keyword>
<dbReference type="PANTHER" id="PTHR19297">
    <property type="entry name" value="GLYCOSYLTRANSFERASE 14 FAMILY MEMBER"/>
    <property type="match status" value="1"/>
</dbReference>
<proteinExistence type="inferred from homology"/>
<dbReference type="PANTHER" id="PTHR19297:SF96">
    <property type="entry name" value="BETA-1,3-GALACTOSYL-O-GLYCOSYL-GLYCOPROTEIN BETA-1,6-N-ACETYLGLUCOSAMINYLTRANSFERASE"/>
    <property type="match status" value="1"/>
</dbReference>
<dbReference type="GeneTree" id="ENSGT00940000159331"/>